<name>A0A5C1YL31_9MICO</name>
<dbReference type="Proteomes" id="UP000324678">
    <property type="component" value="Chromosome"/>
</dbReference>
<keyword evidence="2" id="KW-0472">Membrane</keyword>
<feature type="compositionally biased region" description="Basic and acidic residues" evidence="1">
    <location>
        <begin position="1"/>
        <end position="16"/>
    </location>
</feature>
<evidence type="ECO:0000256" key="1">
    <source>
        <dbReference type="SAM" id="MobiDB-lite"/>
    </source>
</evidence>
<dbReference type="RefSeq" id="WP_149161526.1">
    <property type="nucleotide sequence ID" value="NZ_CP043505.1"/>
</dbReference>
<keyword evidence="4" id="KW-1185">Reference proteome</keyword>
<evidence type="ECO:0000313" key="4">
    <source>
        <dbReference type="Proteomes" id="UP000324678"/>
    </source>
</evidence>
<keyword evidence="2" id="KW-0812">Transmembrane</keyword>
<feature type="region of interest" description="Disordered" evidence="1">
    <location>
        <begin position="1"/>
        <end position="27"/>
    </location>
</feature>
<feature type="transmembrane region" description="Helical" evidence="2">
    <location>
        <begin position="73"/>
        <end position="93"/>
    </location>
</feature>
<organism evidence="3 4">
    <name type="scientific">Agromyces intestinalis</name>
    <dbReference type="NCBI Taxonomy" id="2592652"/>
    <lineage>
        <taxon>Bacteria</taxon>
        <taxon>Bacillati</taxon>
        <taxon>Actinomycetota</taxon>
        <taxon>Actinomycetes</taxon>
        <taxon>Micrococcales</taxon>
        <taxon>Microbacteriaceae</taxon>
        <taxon>Agromyces</taxon>
    </lineage>
</organism>
<protein>
    <submittedName>
        <fullName evidence="3">Uncharacterized protein</fullName>
    </submittedName>
</protein>
<evidence type="ECO:0000313" key="3">
    <source>
        <dbReference type="EMBL" id="QEO15512.1"/>
    </source>
</evidence>
<dbReference type="KEGG" id="ail:FLP10_14545"/>
<gene>
    <name evidence="3" type="ORF">FLP10_14545</name>
</gene>
<evidence type="ECO:0000256" key="2">
    <source>
        <dbReference type="SAM" id="Phobius"/>
    </source>
</evidence>
<accession>A0A5C1YL31</accession>
<keyword evidence="2" id="KW-1133">Transmembrane helix</keyword>
<proteinExistence type="predicted"/>
<dbReference type="OrthoDB" id="3268840at2"/>
<dbReference type="EMBL" id="CP043505">
    <property type="protein sequence ID" value="QEO15512.1"/>
    <property type="molecule type" value="Genomic_DNA"/>
</dbReference>
<dbReference type="AlphaFoldDB" id="A0A5C1YL31"/>
<sequence>MSHHDDDLDPLERLRAADPAAGVEPRDGFVDDVVASVDAAASDAAPVPLDASDPTSPAVADLATERARRRPRWIALVGAAASLAVVGAVGYGVGAATGGQPAPVAAPPITLGEGGVTEEAPMAGTPGIDSAVGGAKMSARDAMAYPGWSGRNEFHASGLSTESGTAAGYGYDARSRSNAETVNALAAALGLAGTAEVSAGAWVVGPNDGTGPTLTVGLDGTLSFSYYNPSVDPWVCDTPDAPCTPTGEPPAEQAAIDALRSLIAAAGDDPDAYEYEAPTYEGAVTRTAQAWPLLDGQRLDQAWWLELTADGVYSASGSLAELVPLGDYPIVSEQAAFERLSDPRFGAQLGVMPLAAEARADVAVGDQVSPDVPVTWEPPTEPPAVPAAGAIVSWPVHDVEIVEARLGFATQWQHDGSVLVVPAYAFTDAGGGIWSVIAVADESLDFASR</sequence>
<reference evidence="3 4" key="1">
    <citation type="submission" date="2019-09" db="EMBL/GenBank/DDBJ databases">
        <title>Genome sequencing of strain KACC 19306.</title>
        <authorList>
            <person name="Heo J."/>
            <person name="Kim S.-J."/>
            <person name="Kim J.-S."/>
            <person name="Hong S.-B."/>
            <person name="Kwon S.-W."/>
        </authorList>
    </citation>
    <scope>NUCLEOTIDE SEQUENCE [LARGE SCALE GENOMIC DNA]</scope>
    <source>
        <strain evidence="3 4">KACC 19306</strain>
    </source>
</reference>